<protein>
    <submittedName>
        <fullName evidence="2">DUF2007 domain-containing protein</fullName>
    </submittedName>
</protein>
<evidence type="ECO:0000313" key="2">
    <source>
        <dbReference type="EMBL" id="UPL48884.1"/>
    </source>
</evidence>
<dbReference type="Proteomes" id="UP000829647">
    <property type="component" value="Chromosome"/>
</dbReference>
<dbReference type="SUPFAM" id="SSF54913">
    <property type="entry name" value="GlnB-like"/>
    <property type="match status" value="1"/>
</dbReference>
<feature type="domain" description="DUF2007" evidence="1">
    <location>
        <begin position="16"/>
        <end position="70"/>
    </location>
</feature>
<organism evidence="2 3">
    <name type="scientific">Hymenobacter sublimis</name>
    <dbReference type="NCBI Taxonomy" id="2933777"/>
    <lineage>
        <taxon>Bacteria</taxon>
        <taxon>Pseudomonadati</taxon>
        <taxon>Bacteroidota</taxon>
        <taxon>Cytophagia</taxon>
        <taxon>Cytophagales</taxon>
        <taxon>Hymenobacteraceae</taxon>
        <taxon>Hymenobacter</taxon>
    </lineage>
</organism>
<keyword evidence="3" id="KW-1185">Reference proteome</keyword>
<accession>A0ABY4JBY4</accession>
<dbReference type="InterPro" id="IPR011322">
    <property type="entry name" value="N-reg_PII-like_a/b"/>
</dbReference>
<proteinExistence type="predicted"/>
<dbReference type="EMBL" id="CP095848">
    <property type="protein sequence ID" value="UPL48884.1"/>
    <property type="molecule type" value="Genomic_DNA"/>
</dbReference>
<evidence type="ECO:0000313" key="3">
    <source>
        <dbReference type="Proteomes" id="UP000829647"/>
    </source>
</evidence>
<evidence type="ECO:0000259" key="1">
    <source>
        <dbReference type="Pfam" id="PF09413"/>
    </source>
</evidence>
<name>A0ABY4JBY4_9BACT</name>
<dbReference type="InterPro" id="IPR018551">
    <property type="entry name" value="DUF2007"/>
</dbReference>
<reference evidence="2 3" key="1">
    <citation type="submission" date="2022-04" db="EMBL/GenBank/DDBJ databases">
        <title>Hymenobacter sp. isolated from the air.</title>
        <authorList>
            <person name="Won M."/>
            <person name="Lee C.-M."/>
            <person name="Woen H.-Y."/>
            <person name="Kwon S.-W."/>
        </authorList>
    </citation>
    <scope>NUCLEOTIDE SEQUENCE [LARGE SCALE GENOMIC DNA]</scope>
    <source>
        <strain evidence="3">5516 S-25</strain>
    </source>
</reference>
<sequence length="142" mass="15613">MPPDSSAPANIVLLESFRDVITAHLAKNQLDAAGIPCFLGNENRPYGPVLGAVRLFVRAPDVAAAHEVLHAQRAPMHAMPPEPAEEPAAGTRRCPRCHHADVVCRHQPQPTDNLFVKLRLWLQAPEKPQCHCFTCGLEFEAE</sequence>
<gene>
    <name evidence="2" type="ORF">MWH26_17060</name>
</gene>
<dbReference type="Pfam" id="PF09413">
    <property type="entry name" value="DUF2007"/>
    <property type="match status" value="1"/>
</dbReference>
<dbReference type="RefSeq" id="WP_247975220.1">
    <property type="nucleotide sequence ID" value="NZ_CP095848.1"/>
</dbReference>